<dbReference type="Proteomes" id="UP000743001">
    <property type="component" value="Unassembled WGS sequence"/>
</dbReference>
<reference evidence="1 2" key="1">
    <citation type="submission" date="2021-06" db="EMBL/GenBank/DDBJ databases">
        <authorList>
            <person name="Sun Q."/>
            <person name="Li D."/>
        </authorList>
    </citation>
    <scope>NUCLEOTIDE SEQUENCE [LARGE SCALE GENOMIC DNA]</scope>
    <source>
        <strain evidence="1 2">MSJ-6</strain>
    </source>
</reference>
<dbReference type="RefSeq" id="WP_216479797.1">
    <property type="nucleotide sequence ID" value="NZ_JAHLQJ010000013.1"/>
</dbReference>
<dbReference type="InterPro" id="IPR024411">
    <property type="entry name" value="Tail_terminator_phage"/>
</dbReference>
<accession>A0ABS6FVS4</accession>
<gene>
    <name evidence="1" type="ORF">KQJ23_15565</name>
</gene>
<evidence type="ECO:0000313" key="2">
    <source>
        <dbReference type="Proteomes" id="UP000743001"/>
    </source>
</evidence>
<name>A0ABS6FVS4_9BACL</name>
<keyword evidence="2" id="KW-1185">Reference proteome</keyword>
<dbReference type="Pfam" id="PF12691">
    <property type="entry name" value="Phage_tail_terminator_6"/>
    <property type="match status" value="1"/>
</dbReference>
<dbReference type="EMBL" id="JAHLQJ010000013">
    <property type="protein sequence ID" value="MBU5673246.1"/>
    <property type="molecule type" value="Genomic_DNA"/>
</dbReference>
<organism evidence="1 2">
    <name type="scientific">Paenibacillus brevis</name>
    <dbReference type="NCBI Taxonomy" id="2841508"/>
    <lineage>
        <taxon>Bacteria</taxon>
        <taxon>Bacillati</taxon>
        <taxon>Bacillota</taxon>
        <taxon>Bacilli</taxon>
        <taxon>Bacillales</taxon>
        <taxon>Paenibacillaceae</taxon>
        <taxon>Paenibacillus</taxon>
    </lineage>
</organism>
<proteinExistence type="predicted"/>
<comment type="caution">
    <text evidence="1">The sequence shown here is derived from an EMBL/GenBank/DDBJ whole genome shotgun (WGS) entry which is preliminary data.</text>
</comment>
<protein>
    <submittedName>
        <fullName evidence="1">Minor capsid protein</fullName>
    </submittedName>
</protein>
<evidence type="ECO:0000313" key="1">
    <source>
        <dbReference type="EMBL" id="MBU5673246.1"/>
    </source>
</evidence>
<sequence>MLANDLITYLTGSGFTVYPDPNFIPADLPEVKLPCLFVFGTGGYAPHDYVPTERPTFQVIVKGKSYKALPANMAAAEELAKQLVELLHRKANYLIGQTHIFSSKAMQHPIPLGLDDKDRPMYSTNFLFYTKEDENP</sequence>